<gene>
    <name evidence="5" type="ORF">HHL20_09960</name>
</gene>
<accession>A0A7Y0A6L3</accession>
<evidence type="ECO:0000313" key="5">
    <source>
        <dbReference type="EMBL" id="NML57666.1"/>
    </source>
</evidence>
<dbReference type="PANTHER" id="PTHR43280">
    <property type="entry name" value="ARAC-FAMILY TRANSCRIPTIONAL REGULATOR"/>
    <property type="match status" value="1"/>
</dbReference>
<dbReference type="InterPro" id="IPR020449">
    <property type="entry name" value="Tscrpt_reg_AraC-type_HTH"/>
</dbReference>
<dbReference type="SUPFAM" id="SSF46689">
    <property type="entry name" value="Homeodomain-like"/>
    <property type="match status" value="1"/>
</dbReference>
<reference evidence="5 6" key="1">
    <citation type="submission" date="2020-04" db="EMBL/GenBank/DDBJ databases">
        <title>Chryseobacterium sp. RJ-7-14 sp. nov., isolated from Jeju soil.</title>
        <authorList>
            <person name="Dahal R.H."/>
            <person name="Chaudhary D.K."/>
        </authorList>
    </citation>
    <scope>NUCLEOTIDE SEQUENCE [LARGE SCALE GENOMIC DNA]</scope>
    <source>
        <strain evidence="5 6">RJ-7-14</strain>
    </source>
</reference>
<dbReference type="EMBL" id="JABBGF010000001">
    <property type="protein sequence ID" value="NML57666.1"/>
    <property type="molecule type" value="Genomic_DNA"/>
</dbReference>
<dbReference type="InterPro" id="IPR018060">
    <property type="entry name" value="HTH_AraC"/>
</dbReference>
<protein>
    <submittedName>
        <fullName evidence="5">Helix-turn-helix transcriptional regulator</fullName>
    </submittedName>
</protein>
<evidence type="ECO:0000259" key="4">
    <source>
        <dbReference type="PROSITE" id="PS01124"/>
    </source>
</evidence>
<dbReference type="GO" id="GO:0003700">
    <property type="term" value="F:DNA-binding transcription factor activity"/>
    <property type="evidence" value="ECO:0007669"/>
    <property type="project" value="InterPro"/>
</dbReference>
<sequence>MKHYKTLTELHTGNGWDAPEHPLFSMIGCQAACPLGNREFTTDCYIIAFKKIRSGIFMYGRTKYDHDNGCLFFAKPRQIIEMKDLEFEEKGYMLMIHEDYLNGHELFQSITNYGFFDYNITEALQLSPKEEQTILELHSKIQGEYFNNPDEYSREIILSHISSILKYAQRFYKRQFVDRALVNGKTATKFNNILKKYIAEDGLENKGLPNVAYLAEQLCISPRYLSDLLKQETGKTASELIHTFLISEAKNLLRLGEKGITEIAYHLGFENASYFTQLFKKHTGMKPLEFRKSQNYYN</sequence>
<dbReference type="Gene3D" id="1.10.10.60">
    <property type="entry name" value="Homeodomain-like"/>
    <property type="match status" value="2"/>
</dbReference>
<evidence type="ECO:0000313" key="6">
    <source>
        <dbReference type="Proteomes" id="UP000552615"/>
    </source>
</evidence>
<keyword evidence="2" id="KW-0238">DNA-binding</keyword>
<dbReference type="PROSITE" id="PS01124">
    <property type="entry name" value="HTH_ARAC_FAMILY_2"/>
    <property type="match status" value="1"/>
</dbReference>
<feature type="domain" description="HTH araC/xylS-type" evidence="4">
    <location>
        <begin position="192"/>
        <end position="293"/>
    </location>
</feature>
<organism evidence="5 6">
    <name type="scientific">Chryseobacterium cheonjiense</name>
    <dbReference type="NCBI Taxonomy" id="2728845"/>
    <lineage>
        <taxon>Bacteria</taxon>
        <taxon>Pseudomonadati</taxon>
        <taxon>Bacteroidota</taxon>
        <taxon>Flavobacteriia</taxon>
        <taxon>Flavobacteriales</taxon>
        <taxon>Weeksellaceae</taxon>
        <taxon>Chryseobacterium group</taxon>
        <taxon>Chryseobacterium</taxon>
    </lineage>
</organism>
<dbReference type="SMART" id="SM00342">
    <property type="entry name" value="HTH_ARAC"/>
    <property type="match status" value="1"/>
</dbReference>
<dbReference type="PANTHER" id="PTHR43280:SF32">
    <property type="entry name" value="TRANSCRIPTIONAL REGULATORY PROTEIN"/>
    <property type="match status" value="1"/>
</dbReference>
<dbReference type="PRINTS" id="PR00032">
    <property type="entry name" value="HTHARAC"/>
</dbReference>
<keyword evidence="3" id="KW-0804">Transcription</keyword>
<evidence type="ECO:0000256" key="1">
    <source>
        <dbReference type="ARBA" id="ARBA00023015"/>
    </source>
</evidence>
<dbReference type="Pfam" id="PF12833">
    <property type="entry name" value="HTH_18"/>
    <property type="match status" value="1"/>
</dbReference>
<dbReference type="Proteomes" id="UP000552615">
    <property type="component" value="Unassembled WGS sequence"/>
</dbReference>
<dbReference type="RefSeq" id="WP_169230974.1">
    <property type="nucleotide sequence ID" value="NZ_JABBGF010000001.1"/>
</dbReference>
<comment type="caution">
    <text evidence="5">The sequence shown here is derived from an EMBL/GenBank/DDBJ whole genome shotgun (WGS) entry which is preliminary data.</text>
</comment>
<dbReference type="GO" id="GO:0043565">
    <property type="term" value="F:sequence-specific DNA binding"/>
    <property type="evidence" value="ECO:0007669"/>
    <property type="project" value="InterPro"/>
</dbReference>
<dbReference type="InterPro" id="IPR009057">
    <property type="entry name" value="Homeodomain-like_sf"/>
</dbReference>
<keyword evidence="6" id="KW-1185">Reference proteome</keyword>
<keyword evidence="1" id="KW-0805">Transcription regulation</keyword>
<name>A0A7Y0A6L3_9FLAO</name>
<evidence type="ECO:0000256" key="3">
    <source>
        <dbReference type="ARBA" id="ARBA00023163"/>
    </source>
</evidence>
<evidence type="ECO:0000256" key="2">
    <source>
        <dbReference type="ARBA" id="ARBA00023125"/>
    </source>
</evidence>
<dbReference type="AlphaFoldDB" id="A0A7Y0A6L3"/>
<proteinExistence type="predicted"/>